<dbReference type="EMBL" id="LCQQ01000074">
    <property type="protein sequence ID" value="KKW18813.1"/>
    <property type="molecule type" value="Genomic_DNA"/>
</dbReference>
<reference evidence="1 2" key="1">
    <citation type="journal article" date="2015" name="Nature">
        <title>rRNA introns, odd ribosomes, and small enigmatic genomes across a large radiation of phyla.</title>
        <authorList>
            <person name="Brown C.T."/>
            <person name="Hug L.A."/>
            <person name="Thomas B.C."/>
            <person name="Sharon I."/>
            <person name="Castelle C.J."/>
            <person name="Singh A."/>
            <person name="Wilkins M.J."/>
            <person name="Williams K.H."/>
            <person name="Banfield J.F."/>
        </authorList>
    </citation>
    <scope>NUCLEOTIDE SEQUENCE [LARGE SCALE GENOMIC DNA]</scope>
</reference>
<name>A0A0G1WIZ6_9BACT</name>
<dbReference type="InterPro" id="IPR023214">
    <property type="entry name" value="HAD_sf"/>
</dbReference>
<dbReference type="Proteomes" id="UP000034201">
    <property type="component" value="Unassembled WGS sequence"/>
</dbReference>
<accession>A0A0G1WIZ6</accession>
<protein>
    <submittedName>
        <fullName evidence="1">Uncharacterized protein</fullName>
    </submittedName>
</protein>
<dbReference type="Gene3D" id="3.40.50.1000">
    <property type="entry name" value="HAD superfamily/HAD-like"/>
    <property type="match status" value="1"/>
</dbReference>
<dbReference type="InterPro" id="IPR036412">
    <property type="entry name" value="HAD-like_sf"/>
</dbReference>
<evidence type="ECO:0000313" key="2">
    <source>
        <dbReference type="Proteomes" id="UP000034201"/>
    </source>
</evidence>
<dbReference type="SUPFAM" id="SSF56784">
    <property type="entry name" value="HAD-like"/>
    <property type="match status" value="1"/>
</dbReference>
<comment type="caution">
    <text evidence="1">The sequence shown here is derived from an EMBL/GenBank/DDBJ whole genome shotgun (WGS) entry which is preliminary data.</text>
</comment>
<dbReference type="AlphaFoldDB" id="A0A0G1WIZ6"/>
<evidence type="ECO:0000313" key="1">
    <source>
        <dbReference type="EMBL" id="KKW18813.1"/>
    </source>
</evidence>
<proteinExistence type="predicted"/>
<sequence length="214" mass="24804">MSPRRSNSPKKPRGVIVWDFDGVLFDIERFRKNAEHIFEKYGVPPAVFQAAILRIRKEGGQFSVARSFRIMRSLGASVKEKTIRKALHNHLALTRYFAAPTDIFLRRLRNLGFMHIILSLGAPSYQHKKIRVGCGKKFIRHFAKISTTRKPKFIYLKKLARKYPHTTIFFIDDTEENIQLVQKHVPEIVTVHYSNISGVSLKNLERGILLHVKK</sequence>
<organism evidence="1 2">
    <name type="scientific">Candidatus Adlerbacteria bacterium GW2011_GWC1_50_9</name>
    <dbReference type="NCBI Taxonomy" id="1618608"/>
    <lineage>
        <taxon>Bacteria</taxon>
        <taxon>Candidatus Adleribacteriota</taxon>
    </lineage>
</organism>
<gene>
    <name evidence="1" type="ORF">UY61_C0074G0006</name>
</gene>